<evidence type="ECO:0000256" key="8">
    <source>
        <dbReference type="ARBA" id="ARBA00049753"/>
    </source>
</evidence>
<protein>
    <recommendedName>
        <fullName evidence="8">Probable sugar-binding periplasmic protein</fullName>
    </recommendedName>
</protein>
<organism evidence="9 10">
    <name type="scientific">Kaistia terrae</name>
    <dbReference type="NCBI Taxonomy" id="537017"/>
    <lineage>
        <taxon>Bacteria</taxon>
        <taxon>Pseudomonadati</taxon>
        <taxon>Pseudomonadota</taxon>
        <taxon>Alphaproteobacteria</taxon>
        <taxon>Hyphomicrobiales</taxon>
        <taxon>Kaistiaceae</taxon>
        <taxon>Kaistia</taxon>
    </lineage>
</organism>
<sequence length="402" mass="42975">MSAFLTVAPAAAQELSVEVMHPWTSGGESAAAGVFASQFQKAGGVWVDRAIAGNDALMAAAMNRIVGGNPPSASHFNTGKPFEELVDAGLLRDVDVVASKEGWAAVIPPTFLDAVTRDGKIMAVPINLQTENWIWYSTEVFDKSGIGKPPESWGDFLAAADKIKAAGYIPLALGGGSWAERFVFQKVLVSVAGPELYLKILRDRDVAALQDPKVQEAFEVFGKLRGYVDPGSSSRKWNDATNLVITNKAGFQIMGDWAKGEFAAAGLTPGKEYGCTLFPGQEVSIMSGDVFVMPKLKDEKATEAQTLLASVLFAPDTQLQFNMKKGSNPIRQDIDVSATDVCAQHAAEVLKVTANQVPNPQFLMSNDALGAVRDVITAYWNNPAMTAAEMTTALAKVLETVE</sequence>
<evidence type="ECO:0000256" key="5">
    <source>
        <dbReference type="ARBA" id="ARBA00022729"/>
    </source>
</evidence>
<name>A0ABW0Q1G4_9HYPH</name>
<evidence type="ECO:0000313" key="9">
    <source>
        <dbReference type="EMBL" id="MFC5518699.1"/>
    </source>
</evidence>
<evidence type="ECO:0000256" key="1">
    <source>
        <dbReference type="ARBA" id="ARBA00004418"/>
    </source>
</evidence>
<gene>
    <name evidence="9" type="ORF">ACFPP9_23190</name>
</gene>
<comment type="similarity">
    <text evidence="2">Belongs to the bacterial solute-binding protein 1 family.</text>
</comment>
<keyword evidence="3" id="KW-0813">Transport</keyword>
<evidence type="ECO:0000313" key="10">
    <source>
        <dbReference type="Proteomes" id="UP001596150"/>
    </source>
</evidence>
<evidence type="ECO:0000256" key="6">
    <source>
        <dbReference type="ARBA" id="ARBA00022764"/>
    </source>
</evidence>
<comment type="subcellular location">
    <subcellularLocation>
        <location evidence="1">Periplasm</location>
    </subcellularLocation>
</comment>
<keyword evidence="6" id="KW-0574">Periplasm</keyword>
<evidence type="ECO:0000256" key="7">
    <source>
        <dbReference type="ARBA" id="ARBA00049629"/>
    </source>
</evidence>
<keyword evidence="4" id="KW-0762">Sugar transport</keyword>
<dbReference type="SUPFAM" id="SSF53850">
    <property type="entry name" value="Periplasmic binding protein-like II"/>
    <property type="match status" value="1"/>
</dbReference>
<dbReference type="InterPro" id="IPR006059">
    <property type="entry name" value="SBP"/>
</dbReference>
<dbReference type="Pfam" id="PF01547">
    <property type="entry name" value="SBP_bac_1"/>
    <property type="match status" value="1"/>
</dbReference>
<keyword evidence="10" id="KW-1185">Reference proteome</keyword>
<evidence type="ECO:0000256" key="3">
    <source>
        <dbReference type="ARBA" id="ARBA00022448"/>
    </source>
</evidence>
<dbReference type="InterPro" id="IPR050490">
    <property type="entry name" value="Bact_solute-bd_prot1"/>
</dbReference>
<dbReference type="Gene3D" id="3.40.190.10">
    <property type="entry name" value="Periplasmic binding protein-like II"/>
    <property type="match status" value="2"/>
</dbReference>
<comment type="caution">
    <text evidence="9">The sequence shown here is derived from an EMBL/GenBank/DDBJ whole genome shotgun (WGS) entry which is preliminary data.</text>
</comment>
<dbReference type="PANTHER" id="PTHR43649:SF28">
    <property type="entry name" value="BINDING PROTEIN COMPONENT OF ABC SUGAR TRANSPORTER-RELATED"/>
    <property type="match status" value="1"/>
</dbReference>
<dbReference type="EMBL" id="JBHSML010000014">
    <property type="protein sequence ID" value="MFC5518699.1"/>
    <property type="molecule type" value="Genomic_DNA"/>
</dbReference>
<keyword evidence="5" id="KW-0732">Signal</keyword>
<accession>A0ABW0Q1G4</accession>
<evidence type="ECO:0000256" key="2">
    <source>
        <dbReference type="ARBA" id="ARBA00008520"/>
    </source>
</evidence>
<proteinExistence type="inferred from homology"/>
<dbReference type="RefSeq" id="WP_266344538.1">
    <property type="nucleotide sequence ID" value="NZ_JAPKNH010000005.1"/>
</dbReference>
<evidence type="ECO:0000256" key="4">
    <source>
        <dbReference type="ARBA" id="ARBA00022597"/>
    </source>
</evidence>
<dbReference type="Proteomes" id="UP001596150">
    <property type="component" value="Unassembled WGS sequence"/>
</dbReference>
<comment type="function">
    <text evidence="7">Part of a binding-protein-dependent transport system for a sugar.</text>
</comment>
<reference evidence="10" key="1">
    <citation type="journal article" date="2019" name="Int. J. Syst. Evol. Microbiol.">
        <title>The Global Catalogue of Microorganisms (GCM) 10K type strain sequencing project: providing services to taxonomists for standard genome sequencing and annotation.</title>
        <authorList>
            <consortium name="The Broad Institute Genomics Platform"/>
            <consortium name="The Broad Institute Genome Sequencing Center for Infectious Disease"/>
            <person name="Wu L."/>
            <person name="Ma J."/>
        </authorList>
    </citation>
    <scope>NUCLEOTIDE SEQUENCE [LARGE SCALE GENOMIC DNA]</scope>
    <source>
        <strain evidence="10">KACC 12633</strain>
    </source>
</reference>
<dbReference type="PANTHER" id="PTHR43649">
    <property type="entry name" value="ARABINOSE-BINDING PROTEIN-RELATED"/>
    <property type="match status" value="1"/>
</dbReference>